<dbReference type="SUPFAM" id="SSF52540">
    <property type="entry name" value="P-loop containing nucleoside triphosphate hydrolases"/>
    <property type="match status" value="1"/>
</dbReference>
<dbReference type="InterPro" id="IPR027417">
    <property type="entry name" value="P-loop_NTPase"/>
</dbReference>
<evidence type="ECO:0000259" key="5">
    <source>
        <dbReference type="PROSITE" id="PS50893"/>
    </source>
</evidence>
<evidence type="ECO:0000256" key="2">
    <source>
        <dbReference type="ARBA" id="ARBA00022448"/>
    </source>
</evidence>
<dbReference type="Proteomes" id="UP001390963">
    <property type="component" value="Unassembled WGS sequence"/>
</dbReference>
<dbReference type="InterPro" id="IPR015860">
    <property type="entry name" value="ABC_transpr_TagH-like"/>
</dbReference>
<accession>A0AB35YW95</accession>
<evidence type="ECO:0000313" key="6">
    <source>
        <dbReference type="EMBL" id="MEM0518339.1"/>
    </source>
</evidence>
<dbReference type="GO" id="GO:0005524">
    <property type="term" value="F:ATP binding"/>
    <property type="evidence" value="ECO:0007669"/>
    <property type="project" value="UniProtKB-KW"/>
</dbReference>
<dbReference type="GO" id="GO:0140359">
    <property type="term" value="F:ABC-type transporter activity"/>
    <property type="evidence" value="ECO:0007669"/>
    <property type="project" value="InterPro"/>
</dbReference>
<reference evidence="6 9" key="1">
    <citation type="submission" date="2024-01" db="EMBL/GenBank/DDBJ databases">
        <title>Aequorivita flavus sp. nov., isolated from deep-sea sediment.</title>
        <authorList>
            <person name="Chen X."/>
        </authorList>
    </citation>
    <scope>NUCLEOTIDE SEQUENCE</scope>
    <source>
        <strain evidence="6">MCCC 1A16923</strain>
        <strain evidence="7 9">MCCC 1A16935</strain>
    </source>
</reference>
<dbReference type="EMBL" id="JBANCF010000008">
    <property type="protein sequence ID" value="MEM0573907.1"/>
    <property type="molecule type" value="Genomic_DNA"/>
</dbReference>
<feature type="domain" description="ABC transporter" evidence="5">
    <location>
        <begin position="42"/>
        <end position="267"/>
    </location>
</feature>
<evidence type="ECO:0000313" key="9">
    <source>
        <dbReference type="Proteomes" id="UP001390963"/>
    </source>
</evidence>
<keyword evidence="4 6" id="KW-0067">ATP-binding</keyword>
<keyword evidence="2" id="KW-0813">Transport</keyword>
<comment type="similarity">
    <text evidence="1">Belongs to the ABC transporter superfamily.</text>
</comment>
<dbReference type="Gene3D" id="3.40.50.300">
    <property type="entry name" value="P-loop containing nucleotide triphosphate hydrolases"/>
    <property type="match status" value="1"/>
</dbReference>
<dbReference type="CDD" id="cd03220">
    <property type="entry name" value="ABC_KpsT_Wzt"/>
    <property type="match status" value="1"/>
</dbReference>
<organism evidence="6 8">
    <name type="scientific">Aequorivita flava</name>
    <dbReference type="NCBI Taxonomy" id="3114371"/>
    <lineage>
        <taxon>Bacteria</taxon>
        <taxon>Pseudomonadati</taxon>
        <taxon>Bacteroidota</taxon>
        <taxon>Flavobacteriia</taxon>
        <taxon>Flavobacteriales</taxon>
        <taxon>Flavobacteriaceae</taxon>
        <taxon>Aequorivita</taxon>
    </lineage>
</organism>
<gene>
    <name evidence="7" type="ORF">VZD24_10285</name>
    <name evidence="6" type="ORF">VZD85_08255</name>
</gene>
<dbReference type="PROSITE" id="PS50893">
    <property type="entry name" value="ABC_TRANSPORTER_2"/>
    <property type="match status" value="1"/>
</dbReference>
<sequence length="431" mass="48000">MTILKAENISKQYRLGNVGTGTLSHDLNRFWHNIRGKEDPYLKIGAVNDRSSKAKSDYVWALRDINFEVQQGEVLGIIGKNGAGKSTLLKILSRVTSPTTGVIKTKGRIASLLEVGTGFHPELTGRENIYLNGAILGMTRGEITAKLEEIIDFSGCELYIDTPVKRYSSGMTVRLAFAVAAHLEPDILVVDEVLAVGDAEFQKKAIGKMQDISKGEGRTVLFVSHNMDSILRLCSRAILMKNGCIIENGDVSKIIDKYLQTEFGSSSHKKYPQKRRGGLVDILEVFVHNNKYVRGENFKITEKVGITVTYEVLESGNKIHSAFNFYNANGVNIFDSHESNSELYHLKKEKGIYQTTVWVYENLFSEGVIVVGVALVTHDPFVVHFHDRDALAFNMIEDIKNSPTRGDYVGSLPGIIRPSLKWESIKSEINV</sequence>
<evidence type="ECO:0000313" key="8">
    <source>
        <dbReference type="Proteomes" id="UP001388259"/>
    </source>
</evidence>
<dbReference type="AlphaFoldDB" id="A0AB35YW95"/>
<evidence type="ECO:0000256" key="3">
    <source>
        <dbReference type="ARBA" id="ARBA00022741"/>
    </source>
</evidence>
<dbReference type="EMBL" id="JAZBJM010000004">
    <property type="protein sequence ID" value="MEM0518339.1"/>
    <property type="molecule type" value="Genomic_DNA"/>
</dbReference>
<dbReference type="PANTHER" id="PTHR46743">
    <property type="entry name" value="TEICHOIC ACIDS EXPORT ATP-BINDING PROTEIN TAGH"/>
    <property type="match status" value="1"/>
</dbReference>
<dbReference type="GO" id="GO:0016887">
    <property type="term" value="F:ATP hydrolysis activity"/>
    <property type="evidence" value="ECO:0007669"/>
    <property type="project" value="InterPro"/>
</dbReference>
<dbReference type="Pfam" id="PF00005">
    <property type="entry name" value="ABC_tran"/>
    <property type="match status" value="1"/>
</dbReference>
<keyword evidence="3" id="KW-0547">Nucleotide-binding</keyword>
<dbReference type="Proteomes" id="UP001388259">
    <property type="component" value="Unassembled WGS sequence"/>
</dbReference>
<comment type="caution">
    <text evidence="6">The sequence shown here is derived from an EMBL/GenBank/DDBJ whole genome shotgun (WGS) entry which is preliminary data.</text>
</comment>
<evidence type="ECO:0000256" key="1">
    <source>
        <dbReference type="ARBA" id="ARBA00005417"/>
    </source>
</evidence>
<dbReference type="InterPro" id="IPR050683">
    <property type="entry name" value="Bact_Polysacc_Export_ATP-bd"/>
</dbReference>
<evidence type="ECO:0000313" key="7">
    <source>
        <dbReference type="EMBL" id="MEM0573907.1"/>
    </source>
</evidence>
<keyword evidence="9" id="KW-1185">Reference proteome</keyword>
<dbReference type="PANTHER" id="PTHR46743:SF2">
    <property type="entry name" value="TEICHOIC ACIDS EXPORT ATP-BINDING PROTEIN TAGH"/>
    <property type="match status" value="1"/>
</dbReference>
<name>A0AB35YW95_9FLAO</name>
<dbReference type="SMART" id="SM00382">
    <property type="entry name" value="AAA"/>
    <property type="match status" value="1"/>
</dbReference>
<dbReference type="GO" id="GO:0016020">
    <property type="term" value="C:membrane"/>
    <property type="evidence" value="ECO:0007669"/>
    <property type="project" value="InterPro"/>
</dbReference>
<proteinExistence type="inferred from homology"/>
<evidence type="ECO:0000256" key="4">
    <source>
        <dbReference type="ARBA" id="ARBA00022840"/>
    </source>
</evidence>
<dbReference type="InterPro" id="IPR003593">
    <property type="entry name" value="AAA+_ATPase"/>
</dbReference>
<dbReference type="InterPro" id="IPR003439">
    <property type="entry name" value="ABC_transporter-like_ATP-bd"/>
</dbReference>
<protein>
    <submittedName>
        <fullName evidence="6">ABC transporter ATP-binding protein</fullName>
    </submittedName>
</protein>
<dbReference type="RefSeq" id="WP_342687248.1">
    <property type="nucleotide sequence ID" value="NZ_JAZBJM010000004.1"/>
</dbReference>